<proteinExistence type="inferred from homology"/>
<gene>
    <name evidence="6" type="ORF">CGI_10001894</name>
</gene>
<evidence type="ECO:0000259" key="5">
    <source>
        <dbReference type="PROSITE" id="PS00631"/>
    </source>
</evidence>
<dbReference type="GO" id="GO:0006508">
    <property type="term" value="P:proteolysis"/>
    <property type="evidence" value="ECO:0007669"/>
    <property type="project" value="UniProtKB-KW"/>
</dbReference>
<dbReference type="Gene3D" id="3.40.630.10">
    <property type="entry name" value="Zn peptidases"/>
    <property type="match status" value="1"/>
</dbReference>
<dbReference type="PRINTS" id="PR00481">
    <property type="entry name" value="LAMNOPPTDASE"/>
</dbReference>
<keyword evidence="4" id="KW-0378">Hydrolase</keyword>
<dbReference type="CDD" id="cd00433">
    <property type="entry name" value="Peptidase_M17"/>
    <property type="match status" value="1"/>
</dbReference>
<dbReference type="SUPFAM" id="SSF53187">
    <property type="entry name" value="Zn-dependent exopeptidases"/>
    <property type="match status" value="1"/>
</dbReference>
<dbReference type="PANTHER" id="PTHR11963:SF23">
    <property type="entry name" value="CYTOSOL AMINOPEPTIDASE"/>
    <property type="match status" value="1"/>
</dbReference>
<evidence type="ECO:0000256" key="3">
    <source>
        <dbReference type="ARBA" id="ARBA00022670"/>
    </source>
</evidence>
<dbReference type="PROSITE" id="PS00631">
    <property type="entry name" value="CYTOSOL_AP"/>
    <property type="match status" value="1"/>
</dbReference>
<sequence>MNGLLAVNEGSDEEAKLLFLEYLPSKGAKDPYHVLVVGKGVLFDSGGLSLKPAKGMEEMKMDMSGAAVALASILAIAELQLPIRWTVALPLTDNMPSSKAIKVGSVVSMYNGKTVEILNTDAEGRLILADALSYCTEKYNPNCVVDIATLTGSIMSALGSEYAGLFSNDKKLADLLTQSGDAVGEKLWQMPLDENYKKLLKSNIADLKNIGGAFAGSITAAKFLQDFVGGAKWAHIDIAGVMSQATRSGYRSEGARGFGVRMLCEFAKRCYQF</sequence>
<dbReference type="AlphaFoldDB" id="K1QHU6"/>
<accession>K1QHU6</accession>
<reference evidence="6" key="1">
    <citation type="journal article" date="2012" name="Nature">
        <title>The oyster genome reveals stress adaptation and complexity of shell formation.</title>
        <authorList>
            <person name="Zhang G."/>
            <person name="Fang X."/>
            <person name="Guo X."/>
            <person name="Li L."/>
            <person name="Luo R."/>
            <person name="Xu F."/>
            <person name="Yang P."/>
            <person name="Zhang L."/>
            <person name="Wang X."/>
            <person name="Qi H."/>
            <person name="Xiong Z."/>
            <person name="Que H."/>
            <person name="Xie Y."/>
            <person name="Holland P.W."/>
            <person name="Paps J."/>
            <person name="Zhu Y."/>
            <person name="Wu F."/>
            <person name="Chen Y."/>
            <person name="Wang J."/>
            <person name="Peng C."/>
            <person name="Meng J."/>
            <person name="Yang L."/>
            <person name="Liu J."/>
            <person name="Wen B."/>
            <person name="Zhang N."/>
            <person name="Huang Z."/>
            <person name="Zhu Q."/>
            <person name="Feng Y."/>
            <person name="Mount A."/>
            <person name="Hedgecock D."/>
            <person name="Xu Z."/>
            <person name="Liu Y."/>
            <person name="Domazet-Loso T."/>
            <person name="Du Y."/>
            <person name="Sun X."/>
            <person name="Zhang S."/>
            <person name="Liu B."/>
            <person name="Cheng P."/>
            <person name="Jiang X."/>
            <person name="Li J."/>
            <person name="Fan D."/>
            <person name="Wang W."/>
            <person name="Fu W."/>
            <person name="Wang T."/>
            <person name="Wang B."/>
            <person name="Zhang J."/>
            <person name="Peng Z."/>
            <person name="Li Y."/>
            <person name="Li N."/>
            <person name="Wang J."/>
            <person name="Chen M."/>
            <person name="He Y."/>
            <person name="Tan F."/>
            <person name="Song X."/>
            <person name="Zheng Q."/>
            <person name="Huang R."/>
            <person name="Yang H."/>
            <person name="Du X."/>
            <person name="Chen L."/>
            <person name="Yang M."/>
            <person name="Gaffney P.M."/>
            <person name="Wang S."/>
            <person name="Luo L."/>
            <person name="She Z."/>
            <person name="Ming Y."/>
            <person name="Huang W."/>
            <person name="Zhang S."/>
            <person name="Huang B."/>
            <person name="Zhang Y."/>
            <person name="Qu T."/>
            <person name="Ni P."/>
            <person name="Miao G."/>
            <person name="Wang J."/>
            <person name="Wang Q."/>
            <person name="Steinberg C.E."/>
            <person name="Wang H."/>
            <person name="Li N."/>
            <person name="Qian L."/>
            <person name="Zhang G."/>
            <person name="Li Y."/>
            <person name="Yang H."/>
            <person name="Liu X."/>
            <person name="Wang J."/>
            <person name="Yin Y."/>
            <person name="Wang J."/>
        </authorList>
    </citation>
    <scope>NUCLEOTIDE SEQUENCE [LARGE SCALE GENOMIC DNA]</scope>
    <source>
        <strain evidence="6">05x7-T-G4-1.051#20</strain>
    </source>
</reference>
<evidence type="ECO:0000256" key="2">
    <source>
        <dbReference type="ARBA" id="ARBA00022438"/>
    </source>
</evidence>
<dbReference type="GO" id="GO:0005737">
    <property type="term" value="C:cytoplasm"/>
    <property type="evidence" value="ECO:0007669"/>
    <property type="project" value="InterPro"/>
</dbReference>
<dbReference type="EMBL" id="JH817769">
    <property type="protein sequence ID" value="EKC28405.1"/>
    <property type="molecule type" value="Genomic_DNA"/>
</dbReference>
<keyword evidence="2 6" id="KW-0031">Aminopeptidase</keyword>
<dbReference type="HOGENOM" id="CLU_013734_7_0_1"/>
<dbReference type="PANTHER" id="PTHR11963">
    <property type="entry name" value="LEUCINE AMINOPEPTIDASE-RELATED"/>
    <property type="match status" value="1"/>
</dbReference>
<organism evidence="6">
    <name type="scientific">Magallana gigas</name>
    <name type="common">Pacific oyster</name>
    <name type="synonym">Crassostrea gigas</name>
    <dbReference type="NCBI Taxonomy" id="29159"/>
    <lineage>
        <taxon>Eukaryota</taxon>
        <taxon>Metazoa</taxon>
        <taxon>Spiralia</taxon>
        <taxon>Lophotrochozoa</taxon>
        <taxon>Mollusca</taxon>
        <taxon>Bivalvia</taxon>
        <taxon>Autobranchia</taxon>
        <taxon>Pteriomorphia</taxon>
        <taxon>Ostreida</taxon>
        <taxon>Ostreoidea</taxon>
        <taxon>Ostreidae</taxon>
        <taxon>Magallana</taxon>
    </lineage>
</organism>
<name>K1QHU6_MAGGI</name>
<dbReference type="InterPro" id="IPR011356">
    <property type="entry name" value="Leucine_aapep/pepB"/>
</dbReference>
<dbReference type="Pfam" id="PF00883">
    <property type="entry name" value="Peptidase_M17"/>
    <property type="match status" value="1"/>
</dbReference>
<keyword evidence="3" id="KW-0645">Protease</keyword>
<dbReference type="InParanoid" id="K1QHU6"/>
<dbReference type="GO" id="GO:0030145">
    <property type="term" value="F:manganese ion binding"/>
    <property type="evidence" value="ECO:0007669"/>
    <property type="project" value="InterPro"/>
</dbReference>
<evidence type="ECO:0000256" key="1">
    <source>
        <dbReference type="ARBA" id="ARBA00009528"/>
    </source>
</evidence>
<evidence type="ECO:0000256" key="4">
    <source>
        <dbReference type="ARBA" id="ARBA00022801"/>
    </source>
</evidence>
<protein>
    <submittedName>
        <fullName evidence="6">Putative cytosol aminopeptidase</fullName>
    </submittedName>
</protein>
<dbReference type="InterPro" id="IPR000819">
    <property type="entry name" value="Peptidase_M17_C"/>
</dbReference>
<dbReference type="GO" id="GO:0070006">
    <property type="term" value="F:metalloaminopeptidase activity"/>
    <property type="evidence" value="ECO:0007669"/>
    <property type="project" value="InterPro"/>
</dbReference>
<evidence type="ECO:0000313" key="6">
    <source>
        <dbReference type="EMBL" id="EKC28405.1"/>
    </source>
</evidence>
<comment type="similarity">
    <text evidence="1">Belongs to the peptidase M17 family.</text>
</comment>
<feature type="domain" description="Cytosol aminopeptidase" evidence="5">
    <location>
        <begin position="119"/>
        <end position="126"/>
    </location>
</feature>